<dbReference type="Gene3D" id="3.30.160.390">
    <property type="entry name" value="Integrase, DNA-binding domain"/>
    <property type="match status" value="1"/>
</dbReference>
<organism evidence="6 7">
    <name type="scientific">Sneathiella chinensis</name>
    <dbReference type="NCBI Taxonomy" id="349750"/>
    <lineage>
        <taxon>Bacteria</taxon>
        <taxon>Pseudomonadati</taxon>
        <taxon>Pseudomonadota</taxon>
        <taxon>Alphaproteobacteria</taxon>
        <taxon>Sneathiellales</taxon>
        <taxon>Sneathiellaceae</taxon>
        <taxon>Sneathiella</taxon>
    </lineage>
</organism>
<dbReference type="InterPro" id="IPR038488">
    <property type="entry name" value="Integrase_DNA-bd_sf"/>
</dbReference>
<gene>
    <name evidence="6" type="ORF">GCM10007924_32900</name>
</gene>
<evidence type="ECO:0000259" key="5">
    <source>
        <dbReference type="PROSITE" id="PS51898"/>
    </source>
</evidence>
<sequence length="435" mass="50187">MVAPNEKINFTKAALTALPLPPEGKRYSFKDSRVPGLIIRVMPSGLKSFQLYQKLQGRPIRVTLGKFPDMTIEKARNAATQAKGELASGTNPNVEKNRLRKEITLKELFDLYMDRYSKVEKKSWRYDEREINKFLSHWFNRKISSISKYDIKTLHLKTKERNGLYQANRILERIRSMYNKAIEWGWNGDNPTNGIKKFREEARDRYAQPNELPLLFAALDEELNEVARDYLYVSLYTGARKTNVLQMRWEQIDWHNRTWRIPETKNGDPVIVPLSIPAEQLLESRLKASQGSPWVFPSDKSKAGHLNDPKKAWTRIRQRATLALWKQDDILLPLISKVQEGRDPDEDIGQVFKAIEQAAKDKDIRLPTGLMDIRIHDIRRTFGSYQAITGASEAIIGKSLGHKSSQATRVYARLHNDPVRASIDKATEAMLQFKK</sequence>
<name>A0ABQ5U8S3_9PROT</name>
<evidence type="ECO:0000313" key="6">
    <source>
        <dbReference type="EMBL" id="GLQ08068.1"/>
    </source>
</evidence>
<dbReference type="InterPro" id="IPR013762">
    <property type="entry name" value="Integrase-like_cat_sf"/>
</dbReference>
<dbReference type="RefSeq" id="WP_169560142.1">
    <property type="nucleotide sequence ID" value="NZ_BSNF01000012.1"/>
</dbReference>
<keyword evidence="3" id="KW-0238">DNA-binding</keyword>
<dbReference type="InterPro" id="IPR025166">
    <property type="entry name" value="Integrase_DNA_bind_dom"/>
</dbReference>
<proteinExistence type="inferred from homology"/>
<keyword evidence="4" id="KW-0233">DNA recombination</keyword>
<keyword evidence="7" id="KW-1185">Reference proteome</keyword>
<reference evidence="6" key="2">
    <citation type="submission" date="2023-01" db="EMBL/GenBank/DDBJ databases">
        <title>Draft genome sequence of Sneathiella chinensis strain NBRC 103408.</title>
        <authorList>
            <person name="Sun Q."/>
            <person name="Mori K."/>
        </authorList>
    </citation>
    <scope>NUCLEOTIDE SEQUENCE</scope>
    <source>
        <strain evidence="6">NBRC 103408</strain>
    </source>
</reference>
<comment type="similarity">
    <text evidence="1">Belongs to the 'phage' integrase family.</text>
</comment>
<dbReference type="Pfam" id="PF13356">
    <property type="entry name" value="Arm-DNA-bind_3"/>
    <property type="match status" value="1"/>
</dbReference>
<evidence type="ECO:0000256" key="2">
    <source>
        <dbReference type="ARBA" id="ARBA00022908"/>
    </source>
</evidence>
<dbReference type="PROSITE" id="PS51898">
    <property type="entry name" value="TYR_RECOMBINASE"/>
    <property type="match status" value="1"/>
</dbReference>
<accession>A0ABQ5U8S3</accession>
<feature type="domain" description="Tyr recombinase" evidence="5">
    <location>
        <begin position="202"/>
        <end position="424"/>
    </location>
</feature>
<comment type="caution">
    <text evidence="6">The sequence shown here is derived from an EMBL/GenBank/DDBJ whole genome shotgun (WGS) entry which is preliminary data.</text>
</comment>
<evidence type="ECO:0000256" key="1">
    <source>
        <dbReference type="ARBA" id="ARBA00008857"/>
    </source>
</evidence>
<dbReference type="Gene3D" id="1.10.443.10">
    <property type="entry name" value="Intergrase catalytic core"/>
    <property type="match status" value="1"/>
</dbReference>
<dbReference type="InterPro" id="IPR010998">
    <property type="entry name" value="Integrase_recombinase_N"/>
</dbReference>
<dbReference type="InterPro" id="IPR011010">
    <property type="entry name" value="DNA_brk_join_enz"/>
</dbReference>
<dbReference type="PANTHER" id="PTHR30629">
    <property type="entry name" value="PROPHAGE INTEGRASE"/>
    <property type="match status" value="1"/>
</dbReference>
<protein>
    <submittedName>
        <fullName evidence="6">Integrase</fullName>
    </submittedName>
</protein>
<dbReference type="CDD" id="cd00796">
    <property type="entry name" value="INT_Rci_Hp1_C"/>
    <property type="match status" value="1"/>
</dbReference>
<dbReference type="PANTHER" id="PTHR30629:SF2">
    <property type="entry name" value="PROPHAGE INTEGRASE INTS-RELATED"/>
    <property type="match status" value="1"/>
</dbReference>
<reference evidence="6" key="1">
    <citation type="journal article" date="2014" name="Int. J. Syst. Evol. Microbiol.">
        <title>Complete genome of a new Firmicutes species belonging to the dominant human colonic microbiota ('Ruminococcus bicirculans') reveals two chromosomes and a selective capacity to utilize plant glucans.</title>
        <authorList>
            <consortium name="NISC Comparative Sequencing Program"/>
            <person name="Wegmann U."/>
            <person name="Louis P."/>
            <person name="Goesmann A."/>
            <person name="Henrissat B."/>
            <person name="Duncan S.H."/>
            <person name="Flint H.J."/>
        </authorList>
    </citation>
    <scope>NUCLEOTIDE SEQUENCE</scope>
    <source>
        <strain evidence="6">NBRC 103408</strain>
    </source>
</reference>
<keyword evidence="2" id="KW-0229">DNA integration</keyword>
<evidence type="ECO:0000313" key="7">
    <source>
        <dbReference type="Proteomes" id="UP001161409"/>
    </source>
</evidence>
<dbReference type="SUPFAM" id="SSF56349">
    <property type="entry name" value="DNA breaking-rejoining enzymes"/>
    <property type="match status" value="1"/>
</dbReference>
<evidence type="ECO:0000256" key="4">
    <source>
        <dbReference type="ARBA" id="ARBA00023172"/>
    </source>
</evidence>
<dbReference type="EMBL" id="BSNF01000012">
    <property type="protein sequence ID" value="GLQ08068.1"/>
    <property type="molecule type" value="Genomic_DNA"/>
</dbReference>
<dbReference type="InterPro" id="IPR050808">
    <property type="entry name" value="Phage_Integrase"/>
</dbReference>
<dbReference type="Pfam" id="PF00589">
    <property type="entry name" value="Phage_integrase"/>
    <property type="match status" value="1"/>
</dbReference>
<dbReference type="Gene3D" id="1.10.150.130">
    <property type="match status" value="1"/>
</dbReference>
<dbReference type="InterPro" id="IPR002104">
    <property type="entry name" value="Integrase_catalytic"/>
</dbReference>
<evidence type="ECO:0000256" key="3">
    <source>
        <dbReference type="ARBA" id="ARBA00023125"/>
    </source>
</evidence>
<dbReference type="Proteomes" id="UP001161409">
    <property type="component" value="Unassembled WGS sequence"/>
</dbReference>